<dbReference type="EMBL" id="PGOL01001357">
    <property type="protein sequence ID" value="PKI58575.1"/>
    <property type="molecule type" value="Genomic_DNA"/>
</dbReference>
<gene>
    <name evidence="2" type="ORF">CRG98_021038</name>
</gene>
<feature type="region of interest" description="Disordered" evidence="1">
    <location>
        <begin position="73"/>
        <end position="94"/>
    </location>
</feature>
<feature type="compositionally biased region" description="Polar residues" evidence="1">
    <location>
        <begin position="81"/>
        <end position="94"/>
    </location>
</feature>
<name>A0A2I0JQL0_PUNGR</name>
<proteinExistence type="predicted"/>
<reference evidence="2 3" key="1">
    <citation type="submission" date="2017-11" db="EMBL/GenBank/DDBJ databases">
        <title>De-novo sequencing of pomegranate (Punica granatum L.) genome.</title>
        <authorList>
            <person name="Akparov Z."/>
            <person name="Amiraslanov A."/>
            <person name="Hajiyeva S."/>
            <person name="Abbasov M."/>
            <person name="Kaur K."/>
            <person name="Hamwieh A."/>
            <person name="Solovyev V."/>
            <person name="Salamov A."/>
            <person name="Braich B."/>
            <person name="Kosarev P."/>
            <person name="Mahmoud A."/>
            <person name="Hajiyev E."/>
            <person name="Babayeva S."/>
            <person name="Izzatullayeva V."/>
            <person name="Mammadov A."/>
            <person name="Mammadov A."/>
            <person name="Sharifova S."/>
            <person name="Ojaghi J."/>
            <person name="Eynullazada K."/>
            <person name="Bayramov B."/>
            <person name="Abdulazimova A."/>
            <person name="Shahmuradov I."/>
        </authorList>
    </citation>
    <scope>NUCLEOTIDE SEQUENCE [LARGE SCALE GENOMIC DNA]</scope>
    <source>
        <strain evidence="3">cv. AG2017</strain>
        <tissue evidence="2">Leaf</tissue>
    </source>
</reference>
<evidence type="ECO:0000256" key="1">
    <source>
        <dbReference type="SAM" id="MobiDB-lite"/>
    </source>
</evidence>
<keyword evidence="3" id="KW-1185">Reference proteome</keyword>
<dbReference type="AlphaFoldDB" id="A0A2I0JQL0"/>
<protein>
    <submittedName>
        <fullName evidence="2">Uncharacterized protein</fullName>
    </submittedName>
</protein>
<accession>A0A2I0JQL0</accession>
<sequence>MYMVCADPNFILTERACVRADRTACECPPSKGMQENELPLPVYDPEDEGRLHSSHQFDIVNSKKAIDSGLELEREADPRVTGSSAVLASQLTRP</sequence>
<evidence type="ECO:0000313" key="3">
    <source>
        <dbReference type="Proteomes" id="UP000233551"/>
    </source>
</evidence>
<comment type="caution">
    <text evidence="2">The sequence shown here is derived from an EMBL/GenBank/DDBJ whole genome shotgun (WGS) entry which is preliminary data.</text>
</comment>
<dbReference type="Proteomes" id="UP000233551">
    <property type="component" value="Unassembled WGS sequence"/>
</dbReference>
<organism evidence="2 3">
    <name type="scientific">Punica granatum</name>
    <name type="common">Pomegranate</name>
    <dbReference type="NCBI Taxonomy" id="22663"/>
    <lineage>
        <taxon>Eukaryota</taxon>
        <taxon>Viridiplantae</taxon>
        <taxon>Streptophyta</taxon>
        <taxon>Embryophyta</taxon>
        <taxon>Tracheophyta</taxon>
        <taxon>Spermatophyta</taxon>
        <taxon>Magnoliopsida</taxon>
        <taxon>eudicotyledons</taxon>
        <taxon>Gunneridae</taxon>
        <taxon>Pentapetalae</taxon>
        <taxon>rosids</taxon>
        <taxon>malvids</taxon>
        <taxon>Myrtales</taxon>
        <taxon>Lythraceae</taxon>
        <taxon>Punica</taxon>
    </lineage>
</organism>
<evidence type="ECO:0000313" key="2">
    <source>
        <dbReference type="EMBL" id="PKI58575.1"/>
    </source>
</evidence>